<dbReference type="InterPro" id="IPR041118">
    <property type="entry name" value="Rx_N"/>
</dbReference>
<evidence type="ECO:0000259" key="10">
    <source>
        <dbReference type="Pfam" id="PF25019"/>
    </source>
</evidence>
<evidence type="ECO:0000256" key="3">
    <source>
        <dbReference type="ARBA" id="ARBA00022737"/>
    </source>
</evidence>
<feature type="domain" description="NB-ARC" evidence="7">
    <location>
        <begin position="178"/>
        <end position="348"/>
    </location>
</feature>
<keyword evidence="6" id="KW-0067">ATP-binding</keyword>
<evidence type="ECO:0000256" key="4">
    <source>
        <dbReference type="ARBA" id="ARBA00022741"/>
    </source>
</evidence>
<dbReference type="Gene3D" id="1.10.8.430">
    <property type="entry name" value="Helical domain of apoptotic protease-activating factors"/>
    <property type="match status" value="1"/>
</dbReference>
<dbReference type="GO" id="GO:0005524">
    <property type="term" value="F:ATP binding"/>
    <property type="evidence" value="ECO:0007669"/>
    <property type="project" value="UniProtKB-KW"/>
</dbReference>
<organism evidence="11 12">
    <name type="scientific">Escallonia rubra</name>
    <dbReference type="NCBI Taxonomy" id="112253"/>
    <lineage>
        <taxon>Eukaryota</taxon>
        <taxon>Viridiplantae</taxon>
        <taxon>Streptophyta</taxon>
        <taxon>Embryophyta</taxon>
        <taxon>Tracheophyta</taxon>
        <taxon>Spermatophyta</taxon>
        <taxon>Magnoliopsida</taxon>
        <taxon>eudicotyledons</taxon>
        <taxon>Gunneridae</taxon>
        <taxon>Pentapetalae</taxon>
        <taxon>asterids</taxon>
        <taxon>campanulids</taxon>
        <taxon>Escalloniales</taxon>
        <taxon>Escalloniaceae</taxon>
        <taxon>Escallonia</taxon>
    </lineage>
</organism>
<dbReference type="InterPro" id="IPR058922">
    <property type="entry name" value="WHD_DRP"/>
</dbReference>
<dbReference type="FunFam" id="3.40.50.300:FF:001091">
    <property type="entry name" value="Probable disease resistance protein At1g61300"/>
    <property type="match status" value="1"/>
</dbReference>
<feature type="non-terminal residue" evidence="11">
    <location>
        <position position="1"/>
    </location>
</feature>
<sequence length="1332" mass="148643">MAETLIIEAAKEILSKVLSLVDSEACLAWGFKGELERLDERLNIIQDLFSDADSKQLPLKAVKTLLKSLNAVAYDADTVLDEFSYELLRRQVAVRDRIEYKVRDLFSPSNNPLLFRLKMAHKIKEINLSLDDISKVANDIGLKPVDLINSSAGAGRQEVLATHPGLGDSEEIVGRATDVSMVADMLLMPNNENGLPVISIVGMGGQGKTTLAKQIYKDDKVVRHFDEFIWVSVSDDFEDKRILNEMVQSLKQINPQLSNMGGILKILQERLKEKKYLVVLDDVWNENSWKWESLKNALLEIGGSSESKVLVTTRSDGVASTMNSCPYPLKHLSDDDSWIMFKQKAFAKGGAVETSDLVDIGREIVKKCRGVPLAIKVVGGLMYSKKSKPEWLAVQGSQLCELPANETGDIWPILKLSYDHLPSSSLKQCFAYCSILPKDSEINKDNLIHLWMALGWLHPSESHLTMEDVGSNYFDILLWNSFLQDVKKDEFDSITSCKMHDLVHDLATLTAKGYCATLEAHKVDEDSEAVHLSLDLGEGNTPASSKASYPRVQTLFLHCHLPNMLANFTHLRALVLTNHAMEELPNSIGKLKHLRYLDISKTNVETLPVSINKLYNLQTLRVRYLTGVPEKFGNLINLRHFIFVSGVKVRDCTIDGIGQMTCLQTLPFFVVSRDKGCQIEDLGGMNDLKGELKIFGLEEVRTTEEAKKANISKKSHINALQFHWSGGEEENTSEIVPEEKNTHEHVLEGLAPHSNLKRLIVQNFWGRNFSSWMRMPSQSSVVLQNLVDIELKYCRRAEQIPTLGHLTCLKIIEIEGLYNLKRIGAEFYGHNAEGATGSGRGVSAGGAMFPALTKLSLLNLCGLEEWREPSPSVKVFPCLEELELTMLPKLSMVPSHLPALKALRIKGITNAAVLQKMSSKLTTLTSLDMDSVEGSDLQVLMEEFLGKNLSLKDLRIASCCNFSYLPIQKLVALETLELVSCGDLTSISDEIGGLTSLKEFGLEGCEKLTCLPKGLESPVSLESVSIEGIQELSVFPDTLLLTSLRTLRIGDFKELIWLPKGLQTLSSLKVLSVENCPKLKAFPDVHGLKSLKQLQIAGCEILTCLPSGLQDLTSFQTLGIRDCPALKSTMDLRCLTSLRELSIGGFSEELNDFPWPYSSSSSGACVSSLETLELWGWPMLKSLPVQLEQLNALKELRLCYFHGLEALPEWLGNLSSLRSLHIYECSKLTKMPSVEAMQRLSKLEILALRGSRVAQALRRLPLWSNSYQKQSRNCVAMAWKFYERSTGSFIPHASGVAMMPDKELIVRLQHIQQRDIKKTRDLRIHCGAIEYK</sequence>
<dbReference type="InterPro" id="IPR038005">
    <property type="entry name" value="RX-like_CC"/>
</dbReference>
<evidence type="ECO:0000313" key="11">
    <source>
        <dbReference type="EMBL" id="KAK2970651.1"/>
    </source>
</evidence>
<dbReference type="InterPro" id="IPR027417">
    <property type="entry name" value="P-loop_NTPase"/>
</dbReference>
<dbReference type="SUPFAM" id="SSF52540">
    <property type="entry name" value="P-loop containing nucleoside triphosphate hydrolases"/>
    <property type="match status" value="1"/>
</dbReference>
<evidence type="ECO:0000256" key="5">
    <source>
        <dbReference type="ARBA" id="ARBA00022821"/>
    </source>
</evidence>
<dbReference type="CDD" id="cd14798">
    <property type="entry name" value="RX-CC_like"/>
    <property type="match status" value="1"/>
</dbReference>
<dbReference type="EMBL" id="JAVXUO010002677">
    <property type="protein sequence ID" value="KAK2970651.1"/>
    <property type="molecule type" value="Genomic_DNA"/>
</dbReference>
<dbReference type="SUPFAM" id="SSF52058">
    <property type="entry name" value="L domain-like"/>
    <property type="match status" value="2"/>
</dbReference>
<dbReference type="Proteomes" id="UP001187471">
    <property type="component" value="Unassembled WGS sequence"/>
</dbReference>
<reference evidence="11" key="1">
    <citation type="submission" date="2022-12" db="EMBL/GenBank/DDBJ databases">
        <title>Draft genome assemblies for two species of Escallonia (Escalloniales).</title>
        <authorList>
            <person name="Chanderbali A."/>
            <person name="Dervinis C."/>
            <person name="Anghel I."/>
            <person name="Soltis D."/>
            <person name="Soltis P."/>
            <person name="Zapata F."/>
        </authorList>
    </citation>
    <scope>NUCLEOTIDE SEQUENCE</scope>
    <source>
        <strain evidence="11">UCBG92.1500</strain>
        <tissue evidence="11">Leaf</tissue>
    </source>
</reference>
<evidence type="ECO:0000259" key="7">
    <source>
        <dbReference type="Pfam" id="PF00931"/>
    </source>
</evidence>
<dbReference type="SMART" id="SM00367">
    <property type="entry name" value="LRR_CC"/>
    <property type="match status" value="3"/>
</dbReference>
<protein>
    <recommendedName>
        <fullName evidence="13">Disease resistance protein RGA3</fullName>
    </recommendedName>
</protein>
<dbReference type="InterPro" id="IPR032675">
    <property type="entry name" value="LRR_dom_sf"/>
</dbReference>
<feature type="domain" description="R13L1/DRL21-like LRR repeat region" evidence="10">
    <location>
        <begin position="1186"/>
        <end position="1246"/>
    </location>
</feature>
<keyword evidence="12" id="KW-1185">Reference proteome</keyword>
<dbReference type="Gene3D" id="3.40.50.300">
    <property type="entry name" value="P-loop containing nucleotide triphosphate hydrolases"/>
    <property type="match status" value="1"/>
</dbReference>
<dbReference type="InterPro" id="IPR006553">
    <property type="entry name" value="Leu-rich_rpt_Cys-con_subtyp"/>
</dbReference>
<keyword evidence="2" id="KW-0433">Leucine-rich repeat</keyword>
<evidence type="ECO:0000256" key="2">
    <source>
        <dbReference type="ARBA" id="ARBA00022614"/>
    </source>
</evidence>
<dbReference type="Gene3D" id="3.80.10.10">
    <property type="entry name" value="Ribonuclease Inhibitor"/>
    <property type="match status" value="4"/>
</dbReference>
<keyword evidence="5" id="KW-0611">Plant defense</keyword>
<evidence type="ECO:0000259" key="9">
    <source>
        <dbReference type="Pfam" id="PF23559"/>
    </source>
</evidence>
<dbReference type="GO" id="GO:0051607">
    <property type="term" value="P:defense response to virus"/>
    <property type="evidence" value="ECO:0007669"/>
    <property type="project" value="UniProtKB-ARBA"/>
</dbReference>
<proteinExistence type="inferred from homology"/>
<accession>A0AA88U6P0</accession>
<gene>
    <name evidence="11" type="ORF">RJ640_012239</name>
</gene>
<evidence type="ECO:0008006" key="13">
    <source>
        <dbReference type="Google" id="ProtNLM"/>
    </source>
</evidence>
<dbReference type="PANTHER" id="PTHR36766">
    <property type="entry name" value="PLANT BROAD-SPECTRUM MILDEW RESISTANCE PROTEIN RPW8"/>
    <property type="match status" value="1"/>
</dbReference>
<evidence type="ECO:0000256" key="6">
    <source>
        <dbReference type="ARBA" id="ARBA00022840"/>
    </source>
</evidence>
<dbReference type="Gene3D" id="1.20.5.4130">
    <property type="match status" value="1"/>
</dbReference>
<dbReference type="Pfam" id="PF23559">
    <property type="entry name" value="WHD_DRP"/>
    <property type="match status" value="1"/>
</dbReference>
<feature type="domain" description="Disease resistance protein winged helix" evidence="9">
    <location>
        <begin position="435"/>
        <end position="507"/>
    </location>
</feature>
<comment type="caution">
    <text evidence="11">The sequence shown here is derived from an EMBL/GenBank/DDBJ whole genome shotgun (WGS) entry which is preliminary data.</text>
</comment>
<dbReference type="Pfam" id="PF00931">
    <property type="entry name" value="NB-ARC"/>
    <property type="match status" value="1"/>
</dbReference>
<evidence type="ECO:0000313" key="12">
    <source>
        <dbReference type="Proteomes" id="UP001187471"/>
    </source>
</evidence>
<evidence type="ECO:0000256" key="1">
    <source>
        <dbReference type="ARBA" id="ARBA00008894"/>
    </source>
</evidence>
<feature type="domain" description="R13L1/DRL21-like LRR repeat region" evidence="10">
    <location>
        <begin position="679"/>
        <end position="816"/>
    </location>
</feature>
<dbReference type="PANTHER" id="PTHR36766:SF70">
    <property type="entry name" value="DISEASE RESISTANCE PROTEIN RGA4"/>
    <property type="match status" value="1"/>
</dbReference>
<evidence type="ECO:0000259" key="8">
    <source>
        <dbReference type="Pfam" id="PF18052"/>
    </source>
</evidence>
<dbReference type="Pfam" id="PF18052">
    <property type="entry name" value="Rx_N"/>
    <property type="match status" value="1"/>
</dbReference>
<keyword evidence="4" id="KW-0547">Nucleotide-binding</keyword>
<dbReference type="InterPro" id="IPR056789">
    <property type="entry name" value="LRR_R13L1-DRL21"/>
</dbReference>
<feature type="domain" description="Disease resistance N-terminal" evidence="8">
    <location>
        <begin position="11"/>
        <end position="92"/>
    </location>
</feature>
<dbReference type="InterPro" id="IPR002182">
    <property type="entry name" value="NB-ARC"/>
</dbReference>
<dbReference type="PRINTS" id="PR00364">
    <property type="entry name" value="DISEASERSIST"/>
</dbReference>
<dbReference type="GO" id="GO:0043531">
    <property type="term" value="F:ADP binding"/>
    <property type="evidence" value="ECO:0007669"/>
    <property type="project" value="InterPro"/>
</dbReference>
<name>A0AA88U6P0_9ASTE</name>
<dbReference type="InterPro" id="IPR036388">
    <property type="entry name" value="WH-like_DNA-bd_sf"/>
</dbReference>
<dbReference type="FunFam" id="1.10.10.10:FF:000322">
    <property type="entry name" value="Probable disease resistance protein At1g63360"/>
    <property type="match status" value="1"/>
</dbReference>
<dbReference type="Gene3D" id="1.10.10.10">
    <property type="entry name" value="Winged helix-like DNA-binding domain superfamily/Winged helix DNA-binding domain"/>
    <property type="match status" value="1"/>
</dbReference>
<dbReference type="InterPro" id="IPR042197">
    <property type="entry name" value="Apaf_helical"/>
</dbReference>
<dbReference type="Pfam" id="PF25019">
    <property type="entry name" value="LRR_R13L1-DRL21"/>
    <property type="match status" value="2"/>
</dbReference>
<keyword evidence="3" id="KW-0677">Repeat</keyword>
<comment type="similarity">
    <text evidence="1">Belongs to the disease resistance NB-LRR family.</text>
</comment>